<dbReference type="SUPFAM" id="SSF46992">
    <property type="entry name" value="Ribosomal protein S20"/>
    <property type="match status" value="1"/>
</dbReference>
<dbReference type="GO" id="GO:0003735">
    <property type="term" value="F:structural constituent of ribosome"/>
    <property type="evidence" value="ECO:0007669"/>
    <property type="project" value="InterPro"/>
</dbReference>
<protein>
    <submittedName>
        <fullName evidence="7">30S ribosomal protein S20</fullName>
    </submittedName>
</protein>
<accession>A0A644ZIB3</accession>
<proteinExistence type="inferred from homology"/>
<organism evidence="7">
    <name type="scientific">bioreactor metagenome</name>
    <dbReference type="NCBI Taxonomy" id="1076179"/>
    <lineage>
        <taxon>unclassified sequences</taxon>
        <taxon>metagenomes</taxon>
        <taxon>ecological metagenomes</taxon>
    </lineage>
</organism>
<dbReference type="HAMAP" id="MF_00500">
    <property type="entry name" value="Ribosomal_bS20"/>
    <property type="match status" value="1"/>
</dbReference>
<dbReference type="PANTHER" id="PTHR33398:SF1">
    <property type="entry name" value="SMALL RIBOSOMAL SUBUNIT PROTEIN BS20C"/>
    <property type="match status" value="1"/>
</dbReference>
<keyword evidence="3" id="KW-0699">rRNA-binding</keyword>
<evidence type="ECO:0000313" key="7">
    <source>
        <dbReference type="EMBL" id="MPM37554.1"/>
    </source>
</evidence>
<dbReference type="PANTHER" id="PTHR33398">
    <property type="entry name" value="30S RIBOSOMAL PROTEIN S20"/>
    <property type="match status" value="1"/>
</dbReference>
<dbReference type="GO" id="GO:0015935">
    <property type="term" value="C:small ribosomal subunit"/>
    <property type="evidence" value="ECO:0007669"/>
    <property type="project" value="TreeGrafter"/>
</dbReference>
<evidence type="ECO:0000256" key="6">
    <source>
        <dbReference type="ARBA" id="ARBA00023274"/>
    </source>
</evidence>
<comment type="similarity">
    <text evidence="2">Belongs to the bacterial ribosomal protein bS20 family.</text>
</comment>
<evidence type="ECO:0000256" key="4">
    <source>
        <dbReference type="ARBA" id="ARBA00022884"/>
    </source>
</evidence>
<dbReference type="InterPro" id="IPR002583">
    <property type="entry name" value="Ribosomal_bS20"/>
</dbReference>
<dbReference type="NCBIfam" id="TIGR00029">
    <property type="entry name" value="S20"/>
    <property type="match status" value="1"/>
</dbReference>
<keyword evidence="6" id="KW-0687">Ribonucleoprotein</keyword>
<dbReference type="EMBL" id="VSSQ01007989">
    <property type="protein sequence ID" value="MPM37554.1"/>
    <property type="molecule type" value="Genomic_DNA"/>
</dbReference>
<evidence type="ECO:0000256" key="5">
    <source>
        <dbReference type="ARBA" id="ARBA00022980"/>
    </source>
</evidence>
<dbReference type="AlphaFoldDB" id="A0A644ZIB3"/>
<gene>
    <name evidence="7" type="primary">rpsT_26</name>
    <name evidence="7" type="ORF">SDC9_84172</name>
</gene>
<dbReference type="Pfam" id="PF01649">
    <property type="entry name" value="Ribosomal_S20p"/>
    <property type="match status" value="1"/>
</dbReference>
<keyword evidence="5 7" id="KW-0689">Ribosomal protein</keyword>
<comment type="function">
    <text evidence="1">Binds directly to 16S ribosomal RNA.</text>
</comment>
<dbReference type="InterPro" id="IPR036510">
    <property type="entry name" value="Ribosomal_bS20_sf"/>
</dbReference>
<name>A0A644ZIB3_9ZZZZ</name>
<evidence type="ECO:0000256" key="3">
    <source>
        <dbReference type="ARBA" id="ARBA00022730"/>
    </source>
</evidence>
<reference evidence="7" key="1">
    <citation type="submission" date="2019-08" db="EMBL/GenBank/DDBJ databases">
        <authorList>
            <person name="Kucharzyk K."/>
            <person name="Murdoch R.W."/>
            <person name="Higgins S."/>
            <person name="Loffler F."/>
        </authorList>
    </citation>
    <scope>NUCLEOTIDE SEQUENCE</scope>
</reference>
<comment type="caution">
    <text evidence="7">The sequence shown here is derived from an EMBL/GenBank/DDBJ whole genome shotgun (WGS) entry which is preliminary data.</text>
</comment>
<evidence type="ECO:0000256" key="2">
    <source>
        <dbReference type="ARBA" id="ARBA00007634"/>
    </source>
</evidence>
<dbReference type="GO" id="GO:0005829">
    <property type="term" value="C:cytosol"/>
    <property type="evidence" value="ECO:0007669"/>
    <property type="project" value="TreeGrafter"/>
</dbReference>
<dbReference type="GO" id="GO:0006412">
    <property type="term" value="P:translation"/>
    <property type="evidence" value="ECO:0007669"/>
    <property type="project" value="InterPro"/>
</dbReference>
<evidence type="ECO:0000256" key="1">
    <source>
        <dbReference type="ARBA" id="ARBA00003134"/>
    </source>
</evidence>
<dbReference type="FunFam" id="1.20.58.110:FF:000001">
    <property type="entry name" value="30S ribosomal protein S20"/>
    <property type="match status" value="1"/>
</dbReference>
<dbReference type="GO" id="GO:0070181">
    <property type="term" value="F:small ribosomal subunit rRNA binding"/>
    <property type="evidence" value="ECO:0007669"/>
    <property type="project" value="TreeGrafter"/>
</dbReference>
<sequence length="87" mass="9742">MANNKSAIKRVKITAKKTARNNIIRSKVRNSIRKFKVAVTNHTETSEATLQYAISQIDKAVSKGILHKNNAARKKSRLTKRLNKAAV</sequence>
<keyword evidence="4" id="KW-0694">RNA-binding</keyword>
<dbReference type="Gene3D" id="1.20.58.110">
    <property type="entry name" value="Ribosomal protein S20"/>
    <property type="match status" value="1"/>
</dbReference>